<feature type="transmembrane region" description="Helical" evidence="19">
    <location>
        <begin position="111"/>
        <end position="133"/>
    </location>
</feature>
<reference evidence="20 21" key="1">
    <citation type="submission" date="2023-09" db="EMBL/GenBank/DDBJ databases">
        <authorList>
            <person name="Rey-Velasco X."/>
        </authorList>
    </citation>
    <scope>NUCLEOTIDE SEQUENCE [LARGE SCALE GENOMIC DNA]</scope>
    <source>
        <strain evidence="20 21">W345</strain>
    </source>
</reference>
<evidence type="ECO:0000256" key="16">
    <source>
        <dbReference type="ARBA" id="ARBA00023209"/>
    </source>
</evidence>
<dbReference type="PANTHER" id="PTHR46382:SF1">
    <property type="entry name" value="PHOSPHATIDATE CYTIDYLYLTRANSFERASE"/>
    <property type="match status" value="1"/>
</dbReference>
<keyword evidence="14" id="KW-0443">Lipid metabolism</keyword>
<name>A0ABU2WHA9_9GAMM</name>
<organism evidence="20 21">
    <name type="scientific">Banduia mediterranea</name>
    <dbReference type="NCBI Taxonomy" id="3075609"/>
    <lineage>
        <taxon>Bacteria</taxon>
        <taxon>Pseudomonadati</taxon>
        <taxon>Pseudomonadota</taxon>
        <taxon>Gammaproteobacteria</taxon>
        <taxon>Nevskiales</taxon>
        <taxon>Algiphilaceae</taxon>
        <taxon>Banduia</taxon>
    </lineage>
</organism>
<evidence type="ECO:0000313" key="20">
    <source>
        <dbReference type="EMBL" id="MDT0497261.1"/>
    </source>
</evidence>
<dbReference type="PANTHER" id="PTHR46382">
    <property type="entry name" value="PHOSPHATIDATE CYTIDYLYLTRANSFERASE"/>
    <property type="match status" value="1"/>
</dbReference>
<evidence type="ECO:0000256" key="10">
    <source>
        <dbReference type="ARBA" id="ARBA00022679"/>
    </source>
</evidence>
<keyword evidence="10 18" id="KW-0808">Transferase</keyword>
<evidence type="ECO:0000256" key="19">
    <source>
        <dbReference type="SAM" id="Phobius"/>
    </source>
</evidence>
<evidence type="ECO:0000256" key="2">
    <source>
        <dbReference type="ARBA" id="ARBA00004651"/>
    </source>
</evidence>
<evidence type="ECO:0000256" key="14">
    <source>
        <dbReference type="ARBA" id="ARBA00023098"/>
    </source>
</evidence>
<keyword evidence="13 19" id="KW-1133">Transmembrane helix</keyword>
<proteinExistence type="inferred from homology"/>
<evidence type="ECO:0000256" key="1">
    <source>
        <dbReference type="ARBA" id="ARBA00001698"/>
    </source>
</evidence>
<evidence type="ECO:0000256" key="6">
    <source>
        <dbReference type="ARBA" id="ARBA00012487"/>
    </source>
</evidence>
<dbReference type="PROSITE" id="PS01315">
    <property type="entry name" value="CDS"/>
    <property type="match status" value="1"/>
</dbReference>
<keyword evidence="8" id="KW-1003">Cell membrane</keyword>
<dbReference type="RefSeq" id="WP_311364652.1">
    <property type="nucleotide sequence ID" value="NZ_JAVRIC010000008.1"/>
</dbReference>
<keyword evidence="11 18" id="KW-0812">Transmembrane</keyword>
<comment type="subcellular location">
    <subcellularLocation>
        <location evidence="2">Cell membrane</location>
        <topology evidence="2">Multi-pass membrane protein</topology>
    </subcellularLocation>
</comment>
<dbReference type="Proteomes" id="UP001254608">
    <property type="component" value="Unassembled WGS sequence"/>
</dbReference>
<dbReference type="GO" id="GO:0004605">
    <property type="term" value="F:phosphatidate cytidylyltransferase activity"/>
    <property type="evidence" value="ECO:0007669"/>
    <property type="project" value="UniProtKB-EC"/>
</dbReference>
<evidence type="ECO:0000256" key="5">
    <source>
        <dbReference type="ARBA" id="ARBA00010185"/>
    </source>
</evidence>
<evidence type="ECO:0000256" key="15">
    <source>
        <dbReference type="ARBA" id="ARBA00023136"/>
    </source>
</evidence>
<keyword evidence="21" id="KW-1185">Reference proteome</keyword>
<feature type="transmembrane region" description="Helical" evidence="19">
    <location>
        <begin position="79"/>
        <end position="99"/>
    </location>
</feature>
<dbReference type="EC" id="2.7.7.41" evidence="6 18"/>
<evidence type="ECO:0000256" key="3">
    <source>
        <dbReference type="ARBA" id="ARBA00005119"/>
    </source>
</evidence>
<sequence length="273" mass="28281">MLLQRVLTALVLLPLAVAAIWFLPTTGLALLFTAPALVAAHEWAALSGLSAAPAKFGYVALGALLILLAVFALPAFGHLLLWGCAALWWLIALVWIVRYPAGFSPSRPSPALRAGIGLLIFASTISGLAALHAHASNGTLFVLATFVIVWAADIGAYFAGRGFGRHKLAPRVSPGKTWEGFVGGFVAAVAASAGMALLLFAPEQRPWLLWLSLCAGLSVVSVIGDLSESLLKRHAGVKDSGALLPGHGGVLDRVDSLLAVAPLMALGVYGLGL</sequence>
<protein>
    <recommendedName>
        <fullName evidence="7 18">Phosphatidate cytidylyltransferase</fullName>
        <ecNumber evidence="6 18">2.7.7.41</ecNumber>
    </recommendedName>
</protein>
<comment type="similarity">
    <text evidence="5 18">Belongs to the CDS family.</text>
</comment>
<keyword evidence="16" id="KW-0594">Phospholipid biosynthesis</keyword>
<dbReference type="InterPro" id="IPR000374">
    <property type="entry name" value="PC_trans"/>
</dbReference>
<keyword evidence="9" id="KW-0444">Lipid biosynthesis</keyword>
<keyword evidence="17" id="KW-1208">Phospholipid metabolism</keyword>
<dbReference type="EMBL" id="JAVRIC010000008">
    <property type="protein sequence ID" value="MDT0497261.1"/>
    <property type="molecule type" value="Genomic_DNA"/>
</dbReference>
<gene>
    <name evidence="20" type="ORF">RM530_07765</name>
</gene>
<evidence type="ECO:0000256" key="12">
    <source>
        <dbReference type="ARBA" id="ARBA00022695"/>
    </source>
</evidence>
<feature type="transmembrane region" description="Helical" evidence="19">
    <location>
        <begin position="180"/>
        <end position="201"/>
    </location>
</feature>
<accession>A0ABU2WHA9</accession>
<comment type="catalytic activity">
    <reaction evidence="1 18">
        <text>a 1,2-diacyl-sn-glycero-3-phosphate + CTP + H(+) = a CDP-1,2-diacyl-sn-glycerol + diphosphate</text>
        <dbReference type="Rhea" id="RHEA:16229"/>
        <dbReference type="ChEBI" id="CHEBI:15378"/>
        <dbReference type="ChEBI" id="CHEBI:33019"/>
        <dbReference type="ChEBI" id="CHEBI:37563"/>
        <dbReference type="ChEBI" id="CHEBI:58332"/>
        <dbReference type="ChEBI" id="CHEBI:58608"/>
        <dbReference type="EC" id="2.7.7.41"/>
    </reaction>
</comment>
<evidence type="ECO:0000256" key="9">
    <source>
        <dbReference type="ARBA" id="ARBA00022516"/>
    </source>
</evidence>
<evidence type="ECO:0000313" key="21">
    <source>
        <dbReference type="Proteomes" id="UP001254608"/>
    </source>
</evidence>
<feature type="transmembrane region" description="Helical" evidence="19">
    <location>
        <begin position="56"/>
        <end position="73"/>
    </location>
</feature>
<evidence type="ECO:0000256" key="17">
    <source>
        <dbReference type="ARBA" id="ARBA00023264"/>
    </source>
</evidence>
<evidence type="ECO:0000256" key="4">
    <source>
        <dbReference type="ARBA" id="ARBA00005189"/>
    </source>
</evidence>
<comment type="pathway">
    <text evidence="4">Lipid metabolism.</text>
</comment>
<evidence type="ECO:0000256" key="18">
    <source>
        <dbReference type="RuleBase" id="RU003938"/>
    </source>
</evidence>
<keyword evidence="15 19" id="KW-0472">Membrane</keyword>
<keyword evidence="12 18" id="KW-0548">Nucleotidyltransferase</keyword>
<feature type="transmembrane region" description="Helical" evidence="19">
    <location>
        <begin position="139"/>
        <end position="159"/>
    </location>
</feature>
<dbReference type="Pfam" id="PF01148">
    <property type="entry name" value="CTP_transf_1"/>
    <property type="match status" value="1"/>
</dbReference>
<evidence type="ECO:0000256" key="7">
    <source>
        <dbReference type="ARBA" id="ARBA00019373"/>
    </source>
</evidence>
<evidence type="ECO:0000256" key="8">
    <source>
        <dbReference type="ARBA" id="ARBA00022475"/>
    </source>
</evidence>
<feature type="transmembrane region" description="Helical" evidence="19">
    <location>
        <begin position="207"/>
        <end position="226"/>
    </location>
</feature>
<evidence type="ECO:0000256" key="11">
    <source>
        <dbReference type="ARBA" id="ARBA00022692"/>
    </source>
</evidence>
<comment type="pathway">
    <text evidence="3 18">Phospholipid metabolism; CDP-diacylglycerol biosynthesis; CDP-diacylglycerol from sn-glycerol 3-phosphate: step 3/3.</text>
</comment>
<comment type="caution">
    <text evidence="20">The sequence shown here is derived from an EMBL/GenBank/DDBJ whole genome shotgun (WGS) entry which is preliminary data.</text>
</comment>
<evidence type="ECO:0000256" key="13">
    <source>
        <dbReference type="ARBA" id="ARBA00022989"/>
    </source>
</evidence>